<sequence>MTAVLSKITNQMINSCKRYLSCDGTKTVWEQSEEIVKKKISSCIQLNGEYQSCFQRVKEET</sequence>
<feature type="domain" description="Dynein heavy chain tail" evidence="1">
    <location>
        <begin position="1"/>
        <end position="60"/>
    </location>
</feature>
<comment type="caution">
    <text evidence="2">The sequence shown here is derived from an EMBL/GenBank/DDBJ whole genome shotgun (WGS) entry which is preliminary data.</text>
</comment>
<dbReference type="AlphaFoldDB" id="A0AAV2AK47"/>
<dbReference type="InterPro" id="IPR013594">
    <property type="entry name" value="Dynein_heavy_tail"/>
</dbReference>
<dbReference type="Proteomes" id="UP001497382">
    <property type="component" value="Unassembled WGS sequence"/>
</dbReference>
<evidence type="ECO:0000313" key="3">
    <source>
        <dbReference type="Proteomes" id="UP001497382"/>
    </source>
</evidence>
<reference evidence="2 3" key="1">
    <citation type="submission" date="2024-04" db="EMBL/GenBank/DDBJ databases">
        <authorList>
            <person name="Rising A."/>
            <person name="Reimegard J."/>
            <person name="Sonavane S."/>
            <person name="Akerstrom W."/>
            <person name="Nylinder S."/>
            <person name="Hedman E."/>
            <person name="Kallberg Y."/>
        </authorList>
    </citation>
    <scope>NUCLEOTIDE SEQUENCE [LARGE SCALE GENOMIC DNA]</scope>
</reference>
<gene>
    <name evidence="2" type="ORF">LARSCL_LOCUS13113</name>
</gene>
<dbReference type="EMBL" id="CAXIEN010000178">
    <property type="protein sequence ID" value="CAL1284379.1"/>
    <property type="molecule type" value="Genomic_DNA"/>
</dbReference>
<proteinExistence type="predicted"/>
<feature type="non-terminal residue" evidence="2">
    <location>
        <position position="61"/>
    </location>
</feature>
<name>A0AAV2AK47_9ARAC</name>
<evidence type="ECO:0000259" key="1">
    <source>
        <dbReference type="Pfam" id="PF08385"/>
    </source>
</evidence>
<accession>A0AAV2AK47</accession>
<protein>
    <recommendedName>
        <fullName evidence="1">Dynein heavy chain tail domain-containing protein</fullName>
    </recommendedName>
</protein>
<dbReference type="Pfam" id="PF08385">
    <property type="entry name" value="DHC_N1"/>
    <property type="match status" value="1"/>
</dbReference>
<organism evidence="2 3">
    <name type="scientific">Larinioides sclopetarius</name>
    <dbReference type="NCBI Taxonomy" id="280406"/>
    <lineage>
        <taxon>Eukaryota</taxon>
        <taxon>Metazoa</taxon>
        <taxon>Ecdysozoa</taxon>
        <taxon>Arthropoda</taxon>
        <taxon>Chelicerata</taxon>
        <taxon>Arachnida</taxon>
        <taxon>Araneae</taxon>
        <taxon>Araneomorphae</taxon>
        <taxon>Entelegynae</taxon>
        <taxon>Araneoidea</taxon>
        <taxon>Araneidae</taxon>
        <taxon>Larinioides</taxon>
    </lineage>
</organism>
<keyword evidence="3" id="KW-1185">Reference proteome</keyword>
<evidence type="ECO:0000313" key="2">
    <source>
        <dbReference type="EMBL" id="CAL1284379.1"/>
    </source>
</evidence>